<accession>A0A147KE23</accession>
<comment type="caution">
    <text evidence="1">The sequence shown here is derived from an EMBL/GenBank/DDBJ whole genome shotgun (WGS) entry which is preliminary data.</text>
</comment>
<dbReference type="OrthoDB" id="9795908at2"/>
<dbReference type="Pfam" id="PF05402">
    <property type="entry name" value="PqqD"/>
    <property type="match status" value="1"/>
</dbReference>
<dbReference type="RefSeq" id="WP_068755505.1">
    <property type="nucleotide sequence ID" value="NZ_KQ950181.1"/>
</dbReference>
<dbReference type="PATRIC" id="fig|665004.4.peg.1972"/>
<dbReference type="Gene3D" id="1.10.10.1150">
    <property type="entry name" value="Coenzyme PQQ synthesis protein D (PqqD)"/>
    <property type="match status" value="1"/>
</dbReference>
<evidence type="ECO:0000313" key="2">
    <source>
        <dbReference type="Proteomes" id="UP000074382"/>
    </source>
</evidence>
<protein>
    <recommendedName>
        <fullName evidence="3">PqqD family protein</fullName>
    </recommendedName>
</protein>
<name>A0A147KE23_THECS</name>
<sequence>MTAVKPASNVCSVATDDGAVLLDLGTGKFFGLNPTAAVIWAELATGKDMAALVPELASRFEVGEERMKTDIRELVEVLRRHRLIDERRTAK</sequence>
<dbReference type="InterPro" id="IPR008792">
    <property type="entry name" value="PQQD"/>
</dbReference>
<keyword evidence="2" id="KW-1185">Reference proteome</keyword>
<evidence type="ECO:0008006" key="3">
    <source>
        <dbReference type="Google" id="ProtNLM"/>
    </source>
</evidence>
<evidence type="ECO:0000313" key="1">
    <source>
        <dbReference type="EMBL" id="KUP95556.1"/>
    </source>
</evidence>
<dbReference type="AlphaFoldDB" id="A0A147KE23"/>
<organism evidence="1 2">
    <name type="scientific">Thermobifida cellulosilytica TB100</name>
    <dbReference type="NCBI Taxonomy" id="665004"/>
    <lineage>
        <taxon>Bacteria</taxon>
        <taxon>Bacillati</taxon>
        <taxon>Actinomycetota</taxon>
        <taxon>Actinomycetes</taxon>
        <taxon>Streptosporangiales</taxon>
        <taxon>Nocardiopsidaceae</taxon>
        <taxon>Thermobifida</taxon>
    </lineage>
</organism>
<proteinExistence type="predicted"/>
<dbReference type="InterPro" id="IPR041881">
    <property type="entry name" value="PqqD_sf"/>
</dbReference>
<reference evidence="2" key="1">
    <citation type="journal article" date="2017" name="Acta Aliment.">
        <title>Plant polysaccharide degrading enzyme system of Thermpbifida cellulosilytica TB100 revealed by de novo genome project data.</title>
        <authorList>
            <person name="Toth A."/>
            <person name="Baka E."/>
            <person name="Luzics S."/>
            <person name="Bata-Vidacs I."/>
            <person name="Nagy I."/>
            <person name="Balint B."/>
            <person name="Herceg R."/>
            <person name="Olasz F."/>
            <person name="Wilk T."/>
            <person name="Nagy T."/>
            <person name="Kriszt B."/>
            <person name="Nagy I."/>
            <person name="Kukolya J."/>
        </authorList>
    </citation>
    <scope>NUCLEOTIDE SEQUENCE [LARGE SCALE GENOMIC DNA]</scope>
    <source>
        <strain evidence="2">TB100</strain>
    </source>
</reference>
<dbReference type="Proteomes" id="UP000074382">
    <property type="component" value="Unassembled WGS sequence"/>
</dbReference>
<dbReference type="STRING" id="665004.AC529_16880"/>
<gene>
    <name evidence="1" type="ORF">AC529_16880</name>
</gene>
<dbReference type="EMBL" id="LGEM01000120">
    <property type="protein sequence ID" value="KUP95556.1"/>
    <property type="molecule type" value="Genomic_DNA"/>
</dbReference>